<protein>
    <submittedName>
        <fullName evidence="1">Uncharacterized protein</fullName>
    </submittedName>
</protein>
<keyword evidence="2" id="KW-1185">Reference proteome</keyword>
<organism evidence="1 2">
    <name type="scientific">Burkholderia oklahomensis</name>
    <dbReference type="NCBI Taxonomy" id="342113"/>
    <lineage>
        <taxon>Bacteria</taxon>
        <taxon>Pseudomonadati</taxon>
        <taxon>Pseudomonadota</taxon>
        <taxon>Betaproteobacteria</taxon>
        <taxon>Burkholderiales</taxon>
        <taxon>Burkholderiaceae</taxon>
        <taxon>Burkholderia</taxon>
        <taxon>pseudomallei group</taxon>
    </lineage>
</organism>
<dbReference type="EMBL" id="CP008727">
    <property type="protein sequence ID" value="AIO68509.1"/>
    <property type="molecule type" value="Genomic_DNA"/>
</dbReference>
<reference evidence="1 2" key="1">
    <citation type="submission" date="2014-06" db="EMBL/GenBank/DDBJ databases">
        <authorList>
            <person name="Bishop-Lilly K.A."/>
            <person name="Broomall S.M."/>
            <person name="Chain P.S."/>
            <person name="Chertkov O."/>
            <person name="Coyne S.R."/>
            <person name="Daligault H.E."/>
            <person name="Davenport K.W."/>
            <person name="Erkkila T."/>
            <person name="Frey K.G."/>
            <person name="Gibbons H.S."/>
            <person name="Gu W."/>
            <person name="Jaissle J."/>
            <person name="Johnson S.L."/>
            <person name="Koroleva G.I."/>
            <person name="Ladner J.T."/>
            <person name="Lo C.-C."/>
            <person name="Minogue T.D."/>
            <person name="Munk C."/>
            <person name="Palacios G.F."/>
            <person name="Redden C.L."/>
            <person name="Rosenzweig C.N."/>
            <person name="Scholz M.B."/>
            <person name="Teshima H."/>
            <person name="Xu Y."/>
        </authorList>
    </citation>
    <scope>NUCLEOTIDE SEQUENCE [LARGE SCALE GENOMIC DNA]</scope>
    <source>
        <strain evidence="1 2">EO147</strain>
    </source>
</reference>
<name>A0AAI8FPU8_9BURK</name>
<proteinExistence type="predicted"/>
<evidence type="ECO:0000313" key="1">
    <source>
        <dbReference type="EMBL" id="AIO68509.1"/>
    </source>
</evidence>
<dbReference type="AlphaFoldDB" id="A0AAI8FPU8"/>
<sequence>MEVCLADCSRGRHRIASSLETSKHGVVAHIDVAEAGFDAEVAGRKADVLAALDVPAMLDHDALLDDNAICPVADTRDDEDGIEHALSDELRDRAPKPLRRRRASGYWLPFCEEFLELEGPAFDGKLIAARRATCRVMGVNSLGGVADCDEIA</sequence>
<dbReference type="RefSeq" id="WP_010108542.1">
    <property type="nucleotide sequence ID" value="NZ_CP008727.1"/>
</dbReference>
<dbReference type="KEGG" id="bok:DM82_4836"/>
<accession>A0AAI8FPU8</accession>
<evidence type="ECO:0000313" key="2">
    <source>
        <dbReference type="Proteomes" id="UP000029424"/>
    </source>
</evidence>
<dbReference type="Proteomes" id="UP000029424">
    <property type="component" value="Chromosome 2"/>
</dbReference>
<gene>
    <name evidence="1" type="ORF">DM82_4836</name>
</gene>